<comment type="caution">
    <text evidence="3">The sequence shown here is derived from an EMBL/GenBank/DDBJ whole genome shotgun (WGS) entry which is preliminary data.</text>
</comment>
<evidence type="ECO:0000259" key="2">
    <source>
        <dbReference type="PROSITE" id="PS50943"/>
    </source>
</evidence>
<dbReference type="Pfam" id="PF13560">
    <property type="entry name" value="HTH_31"/>
    <property type="match status" value="1"/>
</dbReference>
<dbReference type="Proteomes" id="UP000419138">
    <property type="component" value="Unassembled WGS sequence"/>
</dbReference>
<accession>A0A646KMJ9</accession>
<proteinExistence type="predicted"/>
<evidence type="ECO:0000313" key="4">
    <source>
        <dbReference type="Proteomes" id="UP000419138"/>
    </source>
</evidence>
<dbReference type="SMART" id="SM00530">
    <property type="entry name" value="HTH_XRE"/>
    <property type="match status" value="1"/>
</dbReference>
<evidence type="ECO:0000313" key="3">
    <source>
        <dbReference type="EMBL" id="MQT03463.1"/>
    </source>
</evidence>
<feature type="compositionally biased region" description="Basic residues" evidence="1">
    <location>
        <begin position="49"/>
        <end position="59"/>
    </location>
</feature>
<feature type="region of interest" description="Disordered" evidence="1">
    <location>
        <begin position="418"/>
        <end position="452"/>
    </location>
</feature>
<name>A0A646KMJ9_STRJU</name>
<dbReference type="EMBL" id="VCLA01000170">
    <property type="protein sequence ID" value="MQT03463.1"/>
    <property type="molecule type" value="Genomic_DNA"/>
</dbReference>
<dbReference type="PROSITE" id="PS50943">
    <property type="entry name" value="HTH_CROC1"/>
    <property type="match status" value="1"/>
</dbReference>
<dbReference type="CDD" id="cd00093">
    <property type="entry name" value="HTH_XRE"/>
    <property type="match status" value="1"/>
</dbReference>
<dbReference type="SUPFAM" id="SSF47413">
    <property type="entry name" value="lambda repressor-like DNA-binding domains"/>
    <property type="match status" value="1"/>
</dbReference>
<organism evidence="3 4">
    <name type="scientific">Streptomyces jumonjinensis</name>
    <dbReference type="NCBI Taxonomy" id="1945"/>
    <lineage>
        <taxon>Bacteria</taxon>
        <taxon>Bacillati</taxon>
        <taxon>Actinomycetota</taxon>
        <taxon>Actinomycetes</taxon>
        <taxon>Kitasatosporales</taxon>
        <taxon>Streptomycetaceae</taxon>
        <taxon>Streptomyces</taxon>
    </lineage>
</organism>
<feature type="compositionally biased region" description="Basic and acidic residues" evidence="1">
    <location>
        <begin position="443"/>
        <end position="452"/>
    </location>
</feature>
<gene>
    <name evidence="3" type="ORF">FF041_25730</name>
</gene>
<dbReference type="Gene3D" id="1.10.260.40">
    <property type="entry name" value="lambda repressor-like DNA-binding domains"/>
    <property type="match status" value="1"/>
</dbReference>
<keyword evidence="4" id="KW-1185">Reference proteome</keyword>
<sequence length="452" mass="49135">MVPCPLRRGCRSPVYASAAGLRCRHSGSGARGSEPAGHGRLHAADRCRGGGRQRNRRGRTPPAPVLTGHGAPGPLGAPASTKGGWPALTRPNNELPDERSLPCVALAAELRALRERAGLTLSRLSRLSGLSTGTLSMAQGGVTVPSEKTLKAFIDACGDPEPAPWLARREAALRGERPVSASPRPKRTAYEDRVRPAWRGTWLRWDRTGRLTPPSQATGPRVLSFWLSGLRAYRSVSFRAMARQCGYAHSTLAAMASGFEPVTVRGLLAFLDGCRVTGFAERIEWLDLLERTCTSPRRRLDAAREQMRLRTLMSGGTPDTAGAAPSGRKERGDSGAGDWPELPRPAWPRQRAVHVDRHLLKVDLQALNRYYGAQFVPLLARHTGIPVTTLRRYLRDEVGFLGGDQTNRVAAALVRLGSTPPPRDRLPSVLPPLADWSPAPTRVRREPSPSRA</sequence>
<dbReference type="InterPro" id="IPR001387">
    <property type="entry name" value="Cro/C1-type_HTH"/>
</dbReference>
<feature type="region of interest" description="Disordered" evidence="1">
    <location>
        <begin position="24"/>
        <end position="94"/>
    </location>
</feature>
<reference evidence="3 4" key="1">
    <citation type="submission" date="2019-05" db="EMBL/GenBank/DDBJ databases">
        <title>Comparative genomics and metabolomics analyses of clavulanic acid producing Streptomyces species provides insight into specialized metabolism and evolution of beta-lactam biosynthetic gene clusters.</title>
        <authorList>
            <person name="Moore M.A."/>
            <person name="Cruz-Morales P."/>
            <person name="Barona Gomez F."/>
            <person name="Kapil T."/>
        </authorList>
    </citation>
    <scope>NUCLEOTIDE SEQUENCE [LARGE SCALE GENOMIC DNA]</scope>
    <source>
        <strain evidence="3 4">NRRL 5741</strain>
    </source>
</reference>
<dbReference type="InterPro" id="IPR010982">
    <property type="entry name" value="Lambda_DNA-bd_dom_sf"/>
</dbReference>
<dbReference type="GO" id="GO:0003677">
    <property type="term" value="F:DNA binding"/>
    <property type="evidence" value="ECO:0007669"/>
    <property type="project" value="InterPro"/>
</dbReference>
<feature type="domain" description="HTH cro/C1-type" evidence="2">
    <location>
        <begin position="110"/>
        <end position="165"/>
    </location>
</feature>
<dbReference type="AlphaFoldDB" id="A0A646KMJ9"/>
<feature type="region of interest" description="Disordered" evidence="1">
    <location>
        <begin position="311"/>
        <end position="345"/>
    </location>
</feature>
<evidence type="ECO:0000256" key="1">
    <source>
        <dbReference type="SAM" id="MobiDB-lite"/>
    </source>
</evidence>
<protein>
    <submittedName>
        <fullName evidence="3">Helix-turn-helix transcriptional regulator</fullName>
    </submittedName>
</protein>
<dbReference type="OrthoDB" id="4109870at2"/>